<reference evidence="1 2" key="1">
    <citation type="submission" date="2015-11" db="EMBL/GenBank/DDBJ databases">
        <authorList>
            <person name="Sahl J."/>
            <person name="Wagner D."/>
            <person name="Keim P."/>
        </authorList>
    </citation>
    <scope>NUCLEOTIDE SEQUENCE [LARGE SCALE GENOMIC DNA]</scope>
    <source>
        <strain evidence="1 2">AZ-4-2-10-S1-D7</strain>
    </source>
</reference>
<dbReference type="GO" id="GO:0016705">
    <property type="term" value="F:oxidoreductase activity, acting on paired donors, with incorporation or reduction of molecular oxygen"/>
    <property type="evidence" value="ECO:0007669"/>
    <property type="project" value="InterPro"/>
</dbReference>
<gene>
    <name evidence="1" type="ORF">WS64_16435</name>
</gene>
<dbReference type="RefSeq" id="WP_060966997.1">
    <property type="nucleotide sequence ID" value="NZ_CM003769.1"/>
</dbReference>
<name>A0AAW3PV18_9BURK</name>
<dbReference type="Gene3D" id="3.20.20.30">
    <property type="entry name" value="Luciferase-like domain"/>
    <property type="match status" value="1"/>
</dbReference>
<dbReference type="EMBL" id="LNJP01000002">
    <property type="protein sequence ID" value="KWZ32651.1"/>
    <property type="molecule type" value="Genomic_DNA"/>
</dbReference>
<evidence type="ECO:0000313" key="2">
    <source>
        <dbReference type="Proteomes" id="UP000070434"/>
    </source>
</evidence>
<dbReference type="Proteomes" id="UP000070434">
    <property type="component" value="Chromosome 3"/>
</dbReference>
<sequence length="98" mass="10540">MRAESVDVVGARAFVAGLHRQAAASGRGDRPPLVMNAFHSVTGESDADVARRLRDKHERIDDEQGGLKLVDMPGGGVDLRGLVLDRPQRALRREATAA</sequence>
<evidence type="ECO:0000313" key="1">
    <source>
        <dbReference type="EMBL" id="KWZ32651.1"/>
    </source>
</evidence>
<organism evidence="1 2">
    <name type="scientific">Burkholderia anthina</name>
    <dbReference type="NCBI Taxonomy" id="179879"/>
    <lineage>
        <taxon>Bacteria</taxon>
        <taxon>Pseudomonadati</taxon>
        <taxon>Pseudomonadota</taxon>
        <taxon>Betaproteobacteria</taxon>
        <taxon>Burkholderiales</taxon>
        <taxon>Burkholderiaceae</taxon>
        <taxon>Burkholderia</taxon>
        <taxon>Burkholderia cepacia complex</taxon>
    </lineage>
</organism>
<protein>
    <submittedName>
        <fullName evidence="1">Uncharacterized protein</fullName>
    </submittedName>
</protein>
<proteinExistence type="predicted"/>
<dbReference type="AlphaFoldDB" id="A0AAW3PV18"/>
<dbReference type="InterPro" id="IPR036661">
    <property type="entry name" value="Luciferase-like_sf"/>
</dbReference>
<accession>A0AAW3PV18</accession>
<comment type="caution">
    <text evidence="1">The sequence shown here is derived from an EMBL/GenBank/DDBJ whole genome shotgun (WGS) entry which is preliminary data.</text>
</comment>
<dbReference type="SUPFAM" id="SSF51679">
    <property type="entry name" value="Bacterial luciferase-like"/>
    <property type="match status" value="1"/>
</dbReference>